<sequence>MKSTDEANIRGSEARVAFVDLRRLWWLSGTRMDLKGHVYQAKVPAAHLTGIGPFRKCHEFLPQPVKNNVSFPQVIVAKSHHIKQSLSIFEVKQLTLWGTIAHDWFRPSWGSSGRRNPRGSVNLMFYSNPNWTHLHLNLVSTRDSTESLVCDILQLNVLHTVVPFMIIYCDISNIVPAET</sequence>
<proteinExistence type="predicted"/>
<dbReference type="OrthoDB" id="39497at2759"/>
<dbReference type="Proteomes" id="UP000054324">
    <property type="component" value="Unassembled WGS sequence"/>
</dbReference>
<organism evidence="1 2">
    <name type="scientific">Opisthorchis viverrini</name>
    <name type="common">Southeast Asian liver fluke</name>
    <dbReference type="NCBI Taxonomy" id="6198"/>
    <lineage>
        <taxon>Eukaryota</taxon>
        <taxon>Metazoa</taxon>
        <taxon>Spiralia</taxon>
        <taxon>Lophotrochozoa</taxon>
        <taxon>Platyhelminthes</taxon>
        <taxon>Trematoda</taxon>
        <taxon>Digenea</taxon>
        <taxon>Opisthorchiida</taxon>
        <taxon>Opisthorchiata</taxon>
        <taxon>Opisthorchiidae</taxon>
        <taxon>Opisthorchis</taxon>
    </lineage>
</organism>
<dbReference type="EMBL" id="KL596716">
    <property type="protein sequence ID" value="KER27739.1"/>
    <property type="molecule type" value="Genomic_DNA"/>
</dbReference>
<gene>
    <name evidence="1" type="ORF">T265_05292</name>
</gene>
<evidence type="ECO:0000313" key="1">
    <source>
        <dbReference type="EMBL" id="KER27739.1"/>
    </source>
</evidence>
<keyword evidence="2" id="KW-1185">Reference proteome</keyword>
<dbReference type="KEGG" id="ovi:T265_05292"/>
<evidence type="ECO:0000313" key="2">
    <source>
        <dbReference type="Proteomes" id="UP000054324"/>
    </source>
</evidence>
<dbReference type="GeneID" id="20319474"/>
<accession>A0A075AFH4</accession>
<dbReference type="RefSeq" id="XP_009168531.1">
    <property type="nucleotide sequence ID" value="XM_009170267.1"/>
</dbReference>
<name>A0A075AFH4_OPIVI</name>
<dbReference type="AlphaFoldDB" id="A0A075AFH4"/>
<protein>
    <submittedName>
        <fullName evidence="1">Uncharacterized protein</fullName>
    </submittedName>
</protein>
<dbReference type="CTD" id="20319474"/>
<reference evidence="1 2" key="1">
    <citation type="submission" date="2013-11" db="EMBL/GenBank/DDBJ databases">
        <title>Opisthorchis viverrini - life in the bile duct.</title>
        <authorList>
            <person name="Young N.D."/>
            <person name="Nagarajan N."/>
            <person name="Lin S.J."/>
            <person name="Korhonen P.K."/>
            <person name="Jex A.R."/>
            <person name="Hall R.S."/>
            <person name="Safavi-Hemami H."/>
            <person name="Kaewkong W."/>
            <person name="Bertrand D."/>
            <person name="Gao S."/>
            <person name="Seet Q."/>
            <person name="Wongkham S."/>
            <person name="Teh B.T."/>
            <person name="Wongkham C."/>
            <person name="Intapan P.M."/>
            <person name="Maleewong W."/>
            <person name="Yang X."/>
            <person name="Hu M."/>
            <person name="Wang Z."/>
            <person name="Hofmann A."/>
            <person name="Sternberg P.W."/>
            <person name="Tan P."/>
            <person name="Wang J."/>
            <person name="Gasser R.B."/>
        </authorList>
    </citation>
    <scope>NUCLEOTIDE SEQUENCE [LARGE SCALE GENOMIC DNA]</scope>
</reference>